<dbReference type="AlphaFoldDB" id="A0A0K2UC94"/>
<evidence type="ECO:0000313" key="1">
    <source>
        <dbReference type="EMBL" id="CDW35843.1"/>
    </source>
</evidence>
<protein>
    <submittedName>
        <fullName evidence="1">Uncharacterized protein</fullName>
    </submittedName>
</protein>
<sequence length="98" mass="11255">LLLHDGDHSDAITQPNNHRLQLEHGTALTRNLLSILATVSRMEAHKESMICPFIGFFLQDAPHIGVLVVQIRQARRLHFLCPKLMVLKMLVFLEQFLF</sequence>
<name>A0A0K2UC94_LEPSM</name>
<reference evidence="1" key="1">
    <citation type="submission" date="2014-05" db="EMBL/GenBank/DDBJ databases">
        <authorList>
            <person name="Chronopoulou M."/>
        </authorList>
    </citation>
    <scope>NUCLEOTIDE SEQUENCE</scope>
    <source>
        <tissue evidence="1">Whole organism</tissue>
    </source>
</reference>
<accession>A0A0K2UC94</accession>
<dbReference type="EMBL" id="HACA01018482">
    <property type="protein sequence ID" value="CDW35843.1"/>
    <property type="molecule type" value="Transcribed_RNA"/>
</dbReference>
<organism evidence="1">
    <name type="scientific">Lepeophtheirus salmonis</name>
    <name type="common">Salmon louse</name>
    <name type="synonym">Caligus salmonis</name>
    <dbReference type="NCBI Taxonomy" id="72036"/>
    <lineage>
        <taxon>Eukaryota</taxon>
        <taxon>Metazoa</taxon>
        <taxon>Ecdysozoa</taxon>
        <taxon>Arthropoda</taxon>
        <taxon>Crustacea</taxon>
        <taxon>Multicrustacea</taxon>
        <taxon>Hexanauplia</taxon>
        <taxon>Copepoda</taxon>
        <taxon>Siphonostomatoida</taxon>
        <taxon>Caligidae</taxon>
        <taxon>Lepeophtheirus</taxon>
    </lineage>
</organism>
<feature type="non-terminal residue" evidence="1">
    <location>
        <position position="1"/>
    </location>
</feature>
<proteinExistence type="predicted"/>